<dbReference type="InterPro" id="IPR001347">
    <property type="entry name" value="SIS_dom"/>
</dbReference>
<protein>
    <submittedName>
        <fullName evidence="2">D-sedoheptulose 7-phosphate isomerase</fullName>
    </submittedName>
</protein>
<organism evidence="2 3">
    <name type="scientific">Oxyplasma meridianum</name>
    <dbReference type="NCBI Taxonomy" id="3073602"/>
    <lineage>
        <taxon>Archaea</taxon>
        <taxon>Methanobacteriati</taxon>
        <taxon>Thermoplasmatota</taxon>
        <taxon>Thermoplasmata</taxon>
        <taxon>Thermoplasmatales</taxon>
        <taxon>Thermoplasmataceae</taxon>
        <taxon>Oxyplasma</taxon>
    </lineage>
</organism>
<dbReference type="CDD" id="cd05006">
    <property type="entry name" value="SIS_GmhA"/>
    <property type="match status" value="1"/>
</dbReference>
<reference evidence="2 3" key="1">
    <citation type="submission" date="2023-09" db="EMBL/GenBank/DDBJ databases">
        <authorList>
            <person name="Golyshina O.V."/>
            <person name="Lunev E.A."/>
            <person name="Bargiela R."/>
            <person name="Gaines M.C."/>
            <person name="Daum B."/>
            <person name="Bale N.J."/>
            <person name="Koenen M."/>
            <person name="Sinninghe Damst J.S."/>
            <person name="Yakimov M."/>
            <person name="Golyshin P.N."/>
        </authorList>
    </citation>
    <scope>NUCLEOTIDE SEQUENCE [LARGE SCALE GENOMIC DNA]</scope>
    <source>
        <strain evidence="2 3">M1</strain>
    </source>
</reference>
<dbReference type="Proteomes" id="UP001451606">
    <property type="component" value="Chromosome"/>
</dbReference>
<dbReference type="InterPro" id="IPR035461">
    <property type="entry name" value="GmhA/DiaA"/>
</dbReference>
<proteinExistence type="predicted"/>
<dbReference type="KEGG" id="omr:OXIME_000645"/>
<dbReference type="Gene3D" id="3.40.50.10490">
    <property type="entry name" value="Glucose-6-phosphate isomerase like protein, domain 1"/>
    <property type="match status" value="1"/>
</dbReference>
<dbReference type="GO" id="GO:1901135">
    <property type="term" value="P:carbohydrate derivative metabolic process"/>
    <property type="evidence" value="ECO:0007669"/>
    <property type="project" value="InterPro"/>
</dbReference>
<dbReference type="InterPro" id="IPR046348">
    <property type="entry name" value="SIS_dom_sf"/>
</dbReference>
<dbReference type="Pfam" id="PF13580">
    <property type="entry name" value="SIS_2"/>
    <property type="match status" value="1"/>
</dbReference>
<dbReference type="GeneID" id="95967375"/>
<dbReference type="AlphaFoldDB" id="A0AAX4NF58"/>
<feature type="domain" description="SIS" evidence="1">
    <location>
        <begin position="32"/>
        <end position="187"/>
    </location>
</feature>
<dbReference type="GO" id="GO:0097367">
    <property type="term" value="F:carbohydrate derivative binding"/>
    <property type="evidence" value="ECO:0007669"/>
    <property type="project" value="InterPro"/>
</dbReference>
<evidence type="ECO:0000313" key="3">
    <source>
        <dbReference type="Proteomes" id="UP001451606"/>
    </source>
</evidence>
<evidence type="ECO:0000313" key="2">
    <source>
        <dbReference type="EMBL" id="WYY00090.1"/>
    </source>
</evidence>
<dbReference type="SUPFAM" id="SSF53697">
    <property type="entry name" value="SIS domain"/>
    <property type="match status" value="1"/>
</dbReference>
<dbReference type="PANTHER" id="PTHR30390:SF6">
    <property type="entry name" value="DNAA INITIATOR-ASSOCIATING PROTEIN DIAA"/>
    <property type="match status" value="1"/>
</dbReference>
<dbReference type="PROSITE" id="PS51464">
    <property type="entry name" value="SIS"/>
    <property type="match status" value="1"/>
</dbReference>
<dbReference type="RefSeq" id="WP_393972042.1">
    <property type="nucleotide sequence ID" value="NZ_CP133772.1"/>
</dbReference>
<keyword evidence="2" id="KW-0413">Isomerase</keyword>
<dbReference type="InterPro" id="IPR050099">
    <property type="entry name" value="SIS_GmhA/DiaA_subfam"/>
</dbReference>
<name>A0AAX4NF58_9ARCH</name>
<dbReference type="PANTHER" id="PTHR30390">
    <property type="entry name" value="SEDOHEPTULOSE 7-PHOSPHATE ISOMERASE / DNAA INITIATOR-ASSOCIATING FACTOR FOR REPLICATION INITIATION"/>
    <property type="match status" value="1"/>
</dbReference>
<dbReference type="GO" id="GO:0016853">
    <property type="term" value="F:isomerase activity"/>
    <property type="evidence" value="ECO:0007669"/>
    <property type="project" value="UniProtKB-KW"/>
</dbReference>
<keyword evidence="3" id="KW-1185">Reference proteome</keyword>
<sequence length="187" mass="20256">MDKFEIENYLEAGSRTRSSMNTEMIYKVGNEIAQKIMKGGMLILMGNGGSAADAQHIAAELLGRYFKERRSLPAIALTTNTSALTAISNDYSYEFVFERQIEAFASKRDAVIGISTSGSSKNVVRGLAKAKELGSLTIGFTGAKVGEIDRIAHYTIKVPSESTPIIQEVHIAVGHIISQIIEDSISP</sequence>
<accession>A0AAX4NF58</accession>
<dbReference type="EMBL" id="CP133772">
    <property type="protein sequence ID" value="WYY00090.1"/>
    <property type="molecule type" value="Genomic_DNA"/>
</dbReference>
<gene>
    <name evidence="2" type="ORF">OXIME_000645</name>
</gene>
<evidence type="ECO:0000259" key="1">
    <source>
        <dbReference type="PROSITE" id="PS51464"/>
    </source>
</evidence>